<dbReference type="Pfam" id="PF05380">
    <property type="entry name" value="Peptidase_A17"/>
    <property type="match status" value="1"/>
</dbReference>
<dbReference type="AlphaFoldDB" id="A0A9J6DZX8"/>
<evidence type="ECO:0000313" key="2">
    <source>
        <dbReference type="Proteomes" id="UP000821866"/>
    </source>
</evidence>
<comment type="caution">
    <text evidence="1">The sequence shown here is derived from an EMBL/GenBank/DDBJ whole genome shotgun (WGS) entry which is preliminary data.</text>
</comment>
<reference evidence="1" key="2">
    <citation type="submission" date="2021-09" db="EMBL/GenBank/DDBJ databases">
        <authorList>
            <person name="Jia N."/>
            <person name="Wang J."/>
            <person name="Shi W."/>
            <person name="Du L."/>
            <person name="Sun Y."/>
            <person name="Zhan W."/>
            <person name="Jiang J."/>
            <person name="Wang Q."/>
            <person name="Zhang B."/>
            <person name="Ji P."/>
            <person name="Sakyi L.B."/>
            <person name="Cui X."/>
            <person name="Yuan T."/>
            <person name="Jiang B."/>
            <person name="Yang W."/>
            <person name="Lam T.T.-Y."/>
            <person name="Chang Q."/>
            <person name="Ding S."/>
            <person name="Wang X."/>
            <person name="Zhu J."/>
            <person name="Ruan X."/>
            <person name="Zhao L."/>
            <person name="Wei J."/>
            <person name="Que T."/>
            <person name="Du C."/>
            <person name="Cheng J."/>
            <person name="Dai P."/>
            <person name="Han X."/>
            <person name="Huang E."/>
            <person name="Gao Y."/>
            <person name="Liu J."/>
            <person name="Shao H."/>
            <person name="Ye R."/>
            <person name="Li L."/>
            <person name="Wei W."/>
            <person name="Wang X."/>
            <person name="Wang C."/>
            <person name="Huo Q."/>
            <person name="Li W."/>
            <person name="Guo W."/>
            <person name="Chen H."/>
            <person name="Chen S."/>
            <person name="Zhou L."/>
            <person name="Zhou L."/>
            <person name="Ni X."/>
            <person name="Tian J."/>
            <person name="Zhou Y."/>
            <person name="Sheng Y."/>
            <person name="Liu T."/>
            <person name="Pan Y."/>
            <person name="Xia L."/>
            <person name="Li J."/>
            <person name="Zhao F."/>
            <person name="Cao W."/>
        </authorList>
    </citation>
    <scope>NUCLEOTIDE SEQUENCE</scope>
    <source>
        <strain evidence="1">Rmic-2018</strain>
        <tissue evidence="1">Larvae</tissue>
    </source>
</reference>
<accession>A0A9J6DZX8</accession>
<dbReference type="PANTHER" id="PTHR47331">
    <property type="entry name" value="PHD-TYPE DOMAIN-CONTAINING PROTEIN"/>
    <property type="match status" value="1"/>
</dbReference>
<keyword evidence="2" id="KW-1185">Reference proteome</keyword>
<dbReference type="Proteomes" id="UP000821866">
    <property type="component" value="Chromosome 4"/>
</dbReference>
<dbReference type="PANTHER" id="PTHR47331:SF5">
    <property type="entry name" value="RIBONUCLEASE H"/>
    <property type="match status" value="1"/>
</dbReference>
<proteinExistence type="predicted"/>
<evidence type="ECO:0000313" key="1">
    <source>
        <dbReference type="EMBL" id="KAH8027847.1"/>
    </source>
</evidence>
<reference evidence="1" key="1">
    <citation type="journal article" date="2020" name="Cell">
        <title>Large-Scale Comparative Analyses of Tick Genomes Elucidate Their Genetic Diversity and Vector Capacities.</title>
        <authorList>
            <consortium name="Tick Genome and Microbiome Consortium (TIGMIC)"/>
            <person name="Jia N."/>
            <person name="Wang J."/>
            <person name="Shi W."/>
            <person name="Du L."/>
            <person name="Sun Y."/>
            <person name="Zhan W."/>
            <person name="Jiang J.F."/>
            <person name="Wang Q."/>
            <person name="Zhang B."/>
            <person name="Ji P."/>
            <person name="Bell-Sakyi L."/>
            <person name="Cui X.M."/>
            <person name="Yuan T.T."/>
            <person name="Jiang B.G."/>
            <person name="Yang W.F."/>
            <person name="Lam T.T."/>
            <person name="Chang Q.C."/>
            <person name="Ding S.J."/>
            <person name="Wang X.J."/>
            <person name="Zhu J.G."/>
            <person name="Ruan X.D."/>
            <person name="Zhao L."/>
            <person name="Wei J.T."/>
            <person name="Ye R.Z."/>
            <person name="Que T.C."/>
            <person name="Du C.H."/>
            <person name="Zhou Y.H."/>
            <person name="Cheng J.X."/>
            <person name="Dai P.F."/>
            <person name="Guo W.B."/>
            <person name="Han X.H."/>
            <person name="Huang E.J."/>
            <person name="Li L.F."/>
            <person name="Wei W."/>
            <person name="Gao Y.C."/>
            <person name="Liu J.Z."/>
            <person name="Shao H.Z."/>
            <person name="Wang X."/>
            <person name="Wang C.C."/>
            <person name="Yang T.C."/>
            <person name="Huo Q.B."/>
            <person name="Li W."/>
            <person name="Chen H.Y."/>
            <person name="Chen S.E."/>
            <person name="Zhou L.G."/>
            <person name="Ni X.B."/>
            <person name="Tian J.H."/>
            <person name="Sheng Y."/>
            <person name="Liu T."/>
            <person name="Pan Y.S."/>
            <person name="Xia L.Y."/>
            <person name="Li J."/>
            <person name="Zhao F."/>
            <person name="Cao W.C."/>
        </authorList>
    </citation>
    <scope>NUCLEOTIDE SEQUENCE</scope>
    <source>
        <strain evidence="1">Rmic-2018</strain>
    </source>
</reference>
<dbReference type="VEuPathDB" id="VectorBase:LOC119162075"/>
<organism evidence="1 2">
    <name type="scientific">Rhipicephalus microplus</name>
    <name type="common">Cattle tick</name>
    <name type="synonym">Boophilus microplus</name>
    <dbReference type="NCBI Taxonomy" id="6941"/>
    <lineage>
        <taxon>Eukaryota</taxon>
        <taxon>Metazoa</taxon>
        <taxon>Ecdysozoa</taxon>
        <taxon>Arthropoda</taxon>
        <taxon>Chelicerata</taxon>
        <taxon>Arachnida</taxon>
        <taxon>Acari</taxon>
        <taxon>Parasitiformes</taxon>
        <taxon>Ixodida</taxon>
        <taxon>Ixodoidea</taxon>
        <taxon>Ixodidae</taxon>
        <taxon>Rhipicephalinae</taxon>
        <taxon>Rhipicephalus</taxon>
        <taxon>Boophilus</taxon>
    </lineage>
</organism>
<name>A0A9J6DZX8_RHIMP</name>
<sequence>MAQQANGVRKDVKTVTLQETLASKRHYLKHYHRVDWRCARSVLSPRTGVRRRRRIRSIEDASTHGDRGVRLVRLSCTEWRRPSSPFTKKGKLIFQNLWKRKHYWDDTKPDEVEATREAWCDEFPDVQARYVFLHDSSVELAFVLHIFTDASPKAYGACIYVRALSADAACVTRLSISRSRVAPLKTMYLPRLELMMTCVSGARLAEYVRSVPPLQQTYAHFWTDYLVALHWIQKNQGIETFSSAIVWPRYASSPSQTPGKIATVARILPIYSPALCLQRCFWSRINGGTVPIGSRRQD</sequence>
<gene>
    <name evidence="1" type="ORF">HPB51_010493</name>
</gene>
<dbReference type="EMBL" id="JABSTU010000006">
    <property type="protein sequence ID" value="KAH8027847.1"/>
    <property type="molecule type" value="Genomic_DNA"/>
</dbReference>
<dbReference type="InterPro" id="IPR008042">
    <property type="entry name" value="Retrotrans_Pao"/>
</dbReference>
<protein>
    <submittedName>
        <fullName evidence="1">Uncharacterized protein</fullName>
    </submittedName>
</protein>